<sequence length="89" mass="10041">MGAPERKDNSNLRSLPMTCAGTSWLETASYESHGLGNRLQPTIFHAADKRRRPRYRALAKRNAEDLRITETIKFFSCGRNTKTTGVMSP</sequence>
<dbReference type="EMBL" id="KB445553">
    <property type="protein sequence ID" value="EMC98067.1"/>
    <property type="molecule type" value="Genomic_DNA"/>
</dbReference>
<dbReference type="AlphaFoldDB" id="M2LU52"/>
<proteinExistence type="predicted"/>
<protein>
    <submittedName>
        <fullName evidence="1">Uncharacterized protein</fullName>
    </submittedName>
</protein>
<evidence type="ECO:0000313" key="2">
    <source>
        <dbReference type="Proteomes" id="UP000011761"/>
    </source>
</evidence>
<name>M2LU52_BAUPA</name>
<accession>M2LU52</accession>
<gene>
    <name evidence="1" type="ORF">BAUCODRAFT_32066</name>
</gene>
<dbReference type="GeneID" id="19111677"/>
<dbReference type="Proteomes" id="UP000011761">
    <property type="component" value="Unassembled WGS sequence"/>
</dbReference>
<dbReference type="HOGENOM" id="CLU_2454366_0_0_1"/>
<dbReference type="KEGG" id="bcom:BAUCODRAFT_32066"/>
<reference evidence="1 2" key="1">
    <citation type="journal article" date="2012" name="PLoS Pathog.">
        <title>Diverse lifestyles and strategies of plant pathogenesis encoded in the genomes of eighteen Dothideomycetes fungi.</title>
        <authorList>
            <person name="Ohm R.A."/>
            <person name="Feau N."/>
            <person name="Henrissat B."/>
            <person name="Schoch C.L."/>
            <person name="Horwitz B.A."/>
            <person name="Barry K.W."/>
            <person name="Condon B.J."/>
            <person name="Copeland A.C."/>
            <person name="Dhillon B."/>
            <person name="Glaser F."/>
            <person name="Hesse C.N."/>
            <person name="Kosti I."/>
            <person name="LaButti K."/>
            <person name="Lindquist E.A."/>
            <person name="Lucas S."/>
            <person name="Salamov A.A."/>
            <person name="Bradshaw R.E."/>
            <person name="Ciuffetti L."/>
            <person name="Hamelin R.C."/>
            <person name="Kema G.H.J."/>
            <person name="Lawrence C."/>
            <person name="Scott J.A."/>
            <person name="Spatafora J.W."/>
            <person name="Turgeon B.G."/>
            <person name="de Wit P.J.G.M."/>
            <person name="Zhong S."/>
            <person name="Goodwin S.B."/>
            <person name="Grigoriev I.V."/>
        </authorList>
    </citation>
    <scope>NUCLEOTIDE SEQUENCE [LARGE SCALE GENOMIC DNA]</scope>
    <source>
        <strain evidence="1 2">UAMH 10762</strain>
    </source>
</reference>
<dbReference type="RefSeq" id="XP_007674395.1">
    <property type="nucleotide sequence ID" value="XM_007676205.1"/>
</dbReference>
<organism evidence="1 2">
    <name type="scientific">Baudoinia panamericana (strain UAMH 10762)</name>
    <name type="common">Angels' share fungus</name>
    <name type="synonym">Baudoinia compniacensis (strain UAMH 10762)</name>
    <dbReference type="NCBI Taxonomy" id="717646"/>
    <lineage>
        <taxon>Eukaryota</taxon>
        <taxon>Fungi</taxon>
        <taxon>Dikarya</taxon>
        <taxon>Ascomycota</taxon>
        <taxon>Pezizomycotina</taxon>
        <taxon>Dothideomycetes</taxon>
        <taxon>Dothideomycetidae</taxon>
        <taxon>Mycosphaerellales</taxon>
        <taxon>Teratosphaeriaceae</taxon>
        <taxon>Baudoinia</taxon>
    </lineage>
</organism>
<evidence type="ECO:0000313" key="1">
    <source>
        <dbReference type="EMBL" id="EMC98067.1"/>
    </source>
</evidence>
<keyword evidence="2" id="KW-1185">Reference proteome</keyword>